<evidence type="ECO:0008006" key="2">
    <source>
        <dbReference type="Google" id="ProtNLM"/>
    </source>
</evidence>
<dbReference type="AlphaFoldDB" id="A0A2N9ELE6"/>
<organism evidence="1">
    <name type="scientific">Fagus sylvatica</name>
    <name type="common">Beechnut</name>
    <dbReference type="NCBI Taxonomy" id="28930"/>
    <lineage>
        <taxon>Eukaryota</taxon>
        <taxon>Viridiplantae</taxon>
        <taxon>Streptophyta</taxon>
        <taxon>Embryophyta</taxon>
        <taxon>Tracheophyta</taxon>
        <taxon>Spermatophyta</taxon>
        <taxon>Magnoliopsida</taxon>
        <taxon>eudicotyledons</taxon>
        <taxon>Gunneridae</taxon>
        <taxon>Pentapetalae</taxon>
        <taxon>rosids</taxon>
        <taxon>fabids</taxon>
        <taxon>Fagales</taxon>
        <taxon>Fagaceae</taxon>
        <taxon>Fagus</taxon>
    </lineage>
</organism>
<name>A0A2N9ELE6_FAGSY</name>
<proteinExistence type="predicted"/>
<reference evidence="1" key="1">
    <citation type="submission" date="2018-02" db="EMBL/GenBank/DDBJ databases">
        <authorList>
            <person name="Cohen D.B."/>
            <person name="Kent A.D."/>
        </authorList>
    </citation>
    <scope>NUCLEOTIDE SEQUENCE</scope>
</reference>
<evidence type="ECO:0000313" key="1">
    <source>
        <dbReference type="EMBL" id="SPC75605.1"/>
    </source>
</evidence>
<sequence>MRGIEKLCMICCIPLKVSIPSCIMFPPNAPHVELKQGLLAILPDFRGLENENPYVHIRAFEEVINSFYAQHAVETAKLRFFPFSLKDRVRGWLYTLKPRSIGNWGEMGHEFYKKYFPPHKAKCYLRAQIGLGSPSTTAGRGIYQLKEEDTMKAKLDSLTKEIEALKLKDTVGAKQGYQAEIHEHEATIQKHDAILNRLVEDNKEFRSHLSKLTTTLSVNEKGKFPSQAHIPHGQYMAQGSQDKLNNEHINVVTTRSGKTVVTTPVEEQTENRDNIEEPTINEPVRRPISVPFPQALKTSRKLDSSPEILENLRQVRINLPLLHVIKQVPSYAKILKDLCTMKRKQNVKKTAFLTEQVSALIQHKIPPKYKDPGCPTISCIIGNHDIEQALLDLGASVNLMPYSVAFLATANALINCRNGLMKLSFGHMTLEVNIFNIGKHLDEALLWAA</sequence>
<protein>
    <recommendedName>
        <fullName evidence="2">Retrotransposon gag domain-containing protein</fullName>
    </recommendedName>
</protein>
<dbReference type="PANTHER" id="PTHR33067">
    <property type="entry name" value="RNA-DIRECTED DNA POLYMERASE-RELATED"/>
    <property type="match status" value="1"/>
</dbReference>
<dbReference type="InterPro" id="IPR021109">
    <property type="entry name" value="Peptidase_aspartic_dom_sf"/>
</dbReference>
<dbReference type="EMBL" id="OIVN01000169">
    <property type="protein sequence ID" value="SPC75605.1"/>
    <property type="molecule type" value="Genomic_DNA"/>
</dbReference>
<accession>A0A2N9ELE6</accession>
<gene>
    <name evidence="1" type="ORF">FSB_LOCUS3487</name>
</gene>
<dbReference type="PANTHER" id="PTHR33067:SF32">
    <property type="entry name" value="ASPARTIC PEPTIDASE DDI1-TYPE DOMAIN-CONTAINING PROTEIN"/>
    <property type="match status" value="1"/>
</dbReference>
<dbReference type="Gene3D" id="2.40.70.10">
    <property type="entry name" value="Acid Proteases"/>
    <property type="match status" value="1"/>
</dbReference>